<sequence length="527" mass="55993">MSFVTLAGVSWHTSDHSLLFDDLSLTFGDRRTGLVGRNGTGKSTLLRLVAGEITPVAGRVVAPPSTVLMRQDATDDGQITIADLFDAAAPLEVLRRASAGLASLDELDAADWTLEARINSALTALGLDYPPGTPLERLSGGERTRAALAGLIFQKPDVLLLDEPTNHLDRAGRAAVASVLGDWKGCAIVASHDRCLLEQMDDIVALTGLGRRSYGGGYSAYEAQKNHELAVASERLAHAEQQRAGVRARTQQAAERKARTDGQGRRLRASGSQSKLVLDAAKERSEGSGASAARLREKQIADAEADLAAARDAVDVLQPLTMDIPSSGLAAGRDVLTCDGLTVGFDGQNPVFNGFSFALRGPERMALTGPNGVGKSTLLACITGAVEPDAGRIQTHVPLALLDQDLSLLDPHETVQEAFARLDPLASENQRRAALARFLFRGTQAERRIDSLSGGERLRAGLACILGHSQPRQLLLLDEPSNHLDLDAIDALEGALNGYDGAMIVVSHDPSFLNRLGLTRRLELGSP</sequence>
<dbReference type="OrthoDB" id="9808609at2"/>
<dbReference type="GO" id="GO:0016887">
    <property type="term" value="F:ATP hydrolysis activity"/>
    <property type="evidence" value="ECO:0007669"/>
    <property type="project" value="InterPro"/>
</dbReference>
<keyword evidence="2" id="KW-0547">Nucleotide-binding</keyword>
<dbReference type="PANTHER" id="PTHR19211">
    <property type="entry name" value="ATP-BINDING TRANSPORT PROTEIN-RELATED"/>
    <property type="match status" value="1"/>
</dbReference>
<dbReference type="PROSITE" id="PS00211">
    <property type="entry name" value="ABC_TRANSPORTER_1"/>
    <property type="match status" value="1"/>
</dbReference>
<evidence type="ECO:0000256" key="1">
    <source>
        <dbReference type="ARBA" id="ARBA00022737"/>
    </source>
</evidence>
<proteinExistence type="predicted"/>
<evidence type="ECO:0000259" key="5">
    <source>
        <dbReference type="PROSITE" id="PS50893"/>
    </source>
</evidence>
<dbReference type="EMBL" id="FNOI01000011">
    <property type="protein sequence ID" value="SDX66695.1"/>
    <property type="molecule type" value="Genomic_DNA"/>
</dbReference>
<dbReference type="InterPro" id="IPR027417">
    <property type="entry name" value="P-loop_NTPase"/>
</dbReference>
<name>A0A1H3DJV5_9RHOB</name>
<reference evidence="7" key="1">
    <citation type="submission" date="2016-10" db="EMBL/GenBank/DDBJ databases">
        <authorList>
            <person name="Varghese N."/>
            <person name="Submissions S."/>
        </authorList>
    </citation>
    <scope>NUCLEOTIDE SEQUENCE [LARGE SCALE GENOMIC DNA]</scope>
    <source>
        <strain evidence="7">DSM 26922</strain>
    </source>
</reference>
<feature type="domain" description="ABC transporter" evidence="5">
    <location>
        <begin position="4"/>
        <end position="233"/>
    </location>
</feature>
<dbReference type="SMART" id="SM00382">
    <property type="entry name" value="AAA"/>
    <property type="match status" value="2"/>
</dbReference>
<dbReference type="GO" id="GO:0005524">
    <property type="term" value="F:ATP binding"/>
    <property type="evidence" value="ECO:0007669"/>
    <property type="project" value="UniProtKB-KW"/>
</dbReference>
<dbReference type="AlphaFoldDB" id="A0A1H3DJV5"/>
<dbReference type="STRING" id="670155.SAMN04488001_0154"/>
<feature type="compositionally biased region" description="Basic and acidic residues" evidence="4">
    <location>
        <begin position="254"/>
        <end position="264"/>
    </location>
</feature>
<dbReference type="InterPro" id="IPR050611">
    <property type="entry name" value="ABCF"/>
</dbReference>
<dbReference type="Gene3D" id="3.40.50.300">
    <property type="entry name" value="P-loop containing nucleotide triphosphate hydrolases"/>
    <property type="match status" value="2"/>
</dbReference>
<dbReference type="SUPFAM" id="SSF52540">
    <property type="entry name" value="P-loop containing nucleoside triphosphate hydrolases"/>
    <property type="match status" value="2"/>
</dbReference>
<dbReference type="Pfam" id="PF00005">
    <property type="entry name" value="ABC_tran"/>
    <property type="match status" value="2"/>
</dbReference>
<gene>
    <name evidence="6" type="ORF">SAMN04488001_0154</name>
</gene>
<feature type="domain" description="ABC transporter" evidence="5">
    <location>
        <begin position="336"/>
        <end position="525"/>
    </location>
</feature>
<keyword evidence="7" id="KW-1185">Reference proteome</keyword>
<dbReference type="PROSITE" id="PS50893">
    <property type="entry name" value="ABC_TRANSPORTER_2"/>
    <property type="match status" value="2"/>
</dbReference>
<keyword evidence="3" id="KW-0067">ATP-binding</keyword>
<protein>
    <submittedName>
        <fullName evidence="6">ATPase components of ABC transporters with duplicated ATPase domains</fullName>
    </submittedName>
</protein>
<organism evidence="6 7">
    <name type="scientific">Litoreibacter albidus</name>
    <dbReference type="NCBI Taxonomy" id="670155"/>
    <lineage>
        <taxon>Bacteria</taxon>
        <taxon>Pseudomonadati</taxon>
        <taxon>Pseudomonadota</taxon>
        <taxon>Alphaproteobacteria</taxon>
        <taxon>Rhodobacterales</taxon>
        <taxon>Roseobacteraceae</taxon>
        <taxon>Litoreibacter</taxon>
    </lineage>
</organism>
<accession>A0A1H3DJV5</accession>
<dbReference type="InterPro" id="IPR017871">
    <property type="entry name" value="ABC_transporter-like_CS"/>
</dbReference>
<dbReference type="RefSeq" id="WP_089949080.1">
    <property type="nucleotide sequence ID" value="NZ_FNOI01000011.1"/>
</dbReference>
<evidence type="ECO:0000313" key="7">
    <source>
        <dbReference type="Proteomes" id="UP000199441"/>
    </source>
</evidence>
<evidence type="ECO:0000313" key="6">
    <source>
        <dbReference type="EMBL" id="SDX66695.1"/>
    </source>
</evidence>
<dbReference type="PANTHER" id="PTHR19211:SF6">
    <property type="entry name" value="BLL7188 PROTEIN"/>
    <property type="match status" value="1"/>
</dbReference>
<dbReference type="Proteomes" id="UP000199441">
    <property type="component" value="Unassembled WGS sequence"/>
</dbReference>
<evidence type="ECO:0000256" key="3">
    <source>
        <dbReference type="ARBA" id="ARBA00022840"/>
    </source>
</evidence>
<keyword evidence="1" id="KW-0677">Repeat</keyword>
<feature type="region of interest" description="Disordered" evidence="4">
    <location>
        <begin position="247"/>
        <end position="275"/>
    </location>
</feature>
<evidence type="ECO:0000256" key="2">
    <source>
        <dbReference type="ARBA" id="ARBA00022741"/>
    </source>
</evidence>
<dbReference type="CDD" id="cd03221">
    <property type="entry name" value="ABCF_EF-3"/>
    <property type="match status" value="2"/>
</dbReference>
<dbReference type="InterPro" id="IPR003593">
    <property type="entry name" value="AAA+_ATPase"/>
</dbReference>
<dbReference type="InterPro" id="IPR003439">
    <property type="entry name" value="ABC_transporter-like_ATP-bd"/>
</dbReference>
<evidence type="ECO:0000256" key="4">
    <source>
        <dbReference type="SAM" id="MobiDB-lite"/>
    </source>
</evidence>